<gene>
    <name evidence="1" type="primary">P0544B02.7</name>
</gene>
<evidence type="ECO:0000313" key="2">
    <source>
        <dbReference type="Proteomes" id="UP000000763"/>
    </source>
</evidence>
<protein>
    <submittedName>
        <fullName evidence="1">Uncharacterized protein</fullName>
    </submittedName>
</protein>
<dbReference type="AlphaFoldDB" id="Q6ETM1"/>
<dbReference type="Proteomes" id="UP000000763">
    <property type="component" value="Chromosome 2"/>
</dbReference>
<reference evidence="2" key="1">
    <citation type="journal article" date="2005" name="Nature">
        <title>The map-based sequence of the rice genome.</title>
        <authorList>
            <consortium name="International rice genome sequencing project (IRGSP)"/>
            <person name="Matsumoto T."/>
            <person name="Wu J."/>
            <person name="Kanamori H."/>
            <person name="Katayose Y."/>
            <person name="Fujisawa M."/>
            <person name="Namiki N."/>
            <person name="Mizuno H."/>
            <person name="Yamamoto K."/>
            <person name="Antonio B.A."/>
            <person name="Baba T."/>
            <person name="Sakata K."/>
            <person name="Nagamura Y."/>
            <person name="Aoki H."/>
            <person name="Arikawa K."/>
            <person name="Arita K."/>
            <person name="Bito T."/>
            <person name="Chiden Y."/>
            <person name="Fujitsuka N."/>
            <person name="Fukunaka R."/>
            <person name="Hamada M."/>
            <person name="Harada C."/>
            <person name="Hayashi A."/>
            <person name="Hijishita S."/>
            <person name="Honda M."/>
            <person name="Hosokawa S."/>
            <person name="Ichikawa Y."/>
            <person name="Idonuma A."/>
            <person name="Iijima M."/>
            <person name="Ikeda M."/>
            <person name="Ikeno M."/>
            <person name="Ito K."/>
            <person name="Ito S."/>
            <person name="Ito T."/>
            <person name="Ito Y."/>
            <person name="Ito Y."/>
            <person name="Iwabuchi A."/>
            <person name="Kamiya K."/>
            <person name="Karasawa W."/>
            <person name="Kurita K."/>
            <person name="Katagiri S."/>
            <person name="Kikuta A."/>
            <person name="Kobayashi H."/>
            <person name="Kobayashi N."/>
            <person name="Machita K."/>
            <person name="Maehara T."/>
            <person name="Masukawa M."/>
            <person name="Mizubayashi T."/>
            <person name="Mukai Y."/>
            <person name="Nagasaki H."/>
            <person name="Nagata Y."/>
            <person name="Naito S."/>
            <person name="Nakashima M."/>
            <person name="Nakama Y."/>
            <person name="Nakamichi Y."/>
            <person name="Nakamura M."/>
            <person name="Meguro A."/>
            <person name="Negishi M."/>
            <person name="Ohta I."/>
            <person name="Ohta T."/>
            <person name="Okamoto M."/>
            <person name="Ono N."/>
            <person name="Saji S."/>
            <person name="Sakaguchi M."/>
            <person name="Sakai K."/>
            <person name="Shibata M."/>
            <person name="Shimokawa T."/>
            <person name="Song J."/>
            <person name="Takazaki Y."/>
            <person name="Terasawa K."/>
            <person name="Tsugane M."/>
            <person name="Tsuji K."/>
            <person name="Ueda S."/>
            <person name="Waki K."/>
            <person name="Yamagata H."/>
            <person name="Yamamoto M."/>
            <person name="Yamamoto S."/>
            <person name="Yamane H."/>
            <person name="Yoshiki S."/>
            <person name="Yoshihara R."/>
            <person name="Yukawa K."/>
            <person name="Zhong H."/>
            <person name="Yano M."/>
            <person name="Yuan Q."/>
            <person name="Ouyang S."/>
            <person name="Liu J."/>
            <person name="Jones K.M."/>
            <person name="Gansberger K."/>
            <person name="Moffat K."/>
            <person name="Hill J."/>
            <person name="Bera J."/>
            <person name="Fadrosh D."/>
            <person name="Jin S."/>
            <person name="Johri S."/>
            <person name="Kim M."/>
            <person name="Overton L."/>
            <person name="Reardon M."/>
            <person name="Tsitrin T."/>
            <person name="Vuong H."/>
            <person name="Weaver B."/>
            <person name="Ciecko A."/>
            <person name="Tallon L."/>
            <person name="Jackson J."/>
            <person name="Pai G."/>
            <person name="Aken S.V."/>
            <person name="Utterback T."/>
            <person name="Reidmuller S."/>
            <person name="Feldblyum T."/>
            <person name="Hsiao J."/>
            <person name="Zismann V."/>
            <person name="Iobst S."/>
            <person name="de Vazeille A.R."/>
            <person name="Buell C.R."/>
            <person name="Ying K."/>
            <person name="Li Y."/>
            <person name="Lu T."/>
            <person name="Huang Y."/>
            <person name="Zhao Q."/>
            <person name="Feng Q."/>
            <person name="Zhang L."/>
            <person name="Zhu J."/>
            <person name="Weng Q."/>
            <person name="Mu J."/>
            <person name="Lu Y."/>
            <person name="Fan D."/>
            <person name="Liu Y."/>
            <person name="Guan J."/>
            <person name="Zhang Y."/>
            <person name="Yu S."/>
            <person name="Liu X."/>
            <person name="Zhang Y."/>
            <person name="Hong G."/>
            <person name="Han B."/>
            <person name="Choisne N."/>
            <person name="Demange N."/>
            <person name="Orjeda G."/>
            <person name="Samain S."/>
            <person name="Cattolico L."/>
            <person name="Pelletier E."/>
            <person name="Couloux A."/>
            <person name="Segurens B."/>
            <person name="Wincker P."/>
            <person name="D'Hont A."/>
            <person name="Scarpelli C."/>
            <person name="Weissenbach J."/>
            <person name="Salanoubat M."/>
            <person name="Quetier F."/>
            <person name="Yu Y."/>
            <person name="Kim H.R."/>
            <person name="Rambo T."/>
            <person name="Currie J."/>
            <person name="Collura K."/>
            <person name="Luo M."/>
            <person name="Yang T."/>
            <person name="Ammiraju J.S.S."/>
            <person name="Engler F."/>
            <person name="Soderlund C."/>
            <person name="Wing R.A."/>
            <person name="Palmer L.E."/>
            <person name="de la Bastide M."/>
            <person name="Spiegel L."/>
            <person name="Nascimento L."/>
            <person name="Zutavern T."/>
            <person name="O'Shaughnessy A."/>
            <person name="Dike S."/>
            <person name="Dedhia N."/>
            <person name="Preston R."/>
            <person name="Balija V."/>
            <person name="McCombie W.R."/>
            <person name="Chow T."/>
            <person name="Chen H."/>
            <person name="Chung M."/>
            <person name="Chen C."/>
            <person name="Shaw J."/>
            <person name="Wu H."/>
            <person name="Hsiao K."/>
            <person name="Chao Y."/>
            <person name="Chu M."/>
            <person name="Cheng C."/>
            <person name="Hour A."/>
            <person name="Lee P."/>
            <person name="Lin S."/>
            <person name="Lin Y."/>
            <person name="Liou J."/>
            <person name="Liu S."/>
            <person name="Hsing Y."/>
            <person name="Raghuvanshi S."/>
            <person name="Mohanty A."/>
            <person name="Bharti A.K."/>
            <person name="Gaur A."/>
            <person name="Gupta V."/>
            <person name="Kumar D."/>
            <person name="Ravi V."/>
            <person name="Vij S."/>
            <person name="Kapur A."/>
            <person name="Khurana P."/>
            <person name="Khurana P."/>
            <person name="Khurana J.P."/>
            <person name="Tyagi A.K."/>
            <person name="Gaikwad K."/>
            <person name="Singh A."/>
            <person name="Dalal V."/>
            <person name="Srivastava S."/>
            <person name="Dixit A."/>
            <person name="Pal A.K."/>
            <person name="Ghazi I.A."/>
            <person name="Yadav M."/>
            <person name="Pandit A."/>
            <person name="Bhargava A."/>
            <person name="Sureshbabu K."/>
            <person name="Batra K."/>
            <person name="Sharma T.R."/>
            <person name="Mohapatra T."/>
            <person name="Singh N.K."/>
            <person name="Messing J."/>
            <person name="Nelson A.B."/>
            <person name="Fuks G."/>
            <person name="Kavchok S."/>
            <person name="Keizer G."/>
            <person name="Linton E."/>
            <person name="Llaca V."/>
            <person name="Song R."/>
            <person name="Tanyolac B."/>
            <person name="Young S."/>
            <person name="Ho-Il K."/>
            <person name="Hahn J.H."/>
            <person name="Sangsakoo G."/>
            <person name="Vanavichit A."/>
            <person name="de Mattos Luiz.A.T."/>
            <person name="Zimmer P.D."/>
            <person name="Malone G."/>
            <person name="Dellagostin O."/>
            <person name="de Oliveira A.C."/>
            <person name="Bevan M."/>
            <person name="Bancroft I."/>
            <person name="Minx P."/>
            <person name="Cordum H."/>
            <person name="Wilson R."/>
            <person name="Cheng Z."/>
            <person name="Jin W."/>
            <person name="Jiang J."/>
            <person name="Leong S.A."/>
            <person name="Iwama H."/>
            <person name="Gojobori T."/>
            <person name="Itoh T."/>
            <person name="Niimura Y."/>
            <person name="Fujii Y."/>
            <person name="Habara T."/>
            <person name="Sakai H."/>
            <person name="Sato Y."/>
            <person name="Wilson G."/>
            <person name="Kumar K."/>
            <person name="McCouch S."/>
            <person name="Juretic N."/>
            <person name="Hoen D."/>
            <person name="Wright S."/>
            <person name="Bruskiewich R."/>
            <person name="Bureau T."/>
            <person name="Miyao A."/>
            <person name="Hirochika H."/>
            <person name="Nishikawa T."/>
            <person name="Kadowaki K."/>
            <person name="Sugiura M."/>
            <person name="Burr B."/>
            <person name="Sasaki T."/>
        </authorList>
    </citation>
    <scope>NUCLEOTIDE SEQUENCE [LARGE SCALE GENOMIC DNA]</scope>
    <source>
        <strain evidence="2">cv. Nipponbare</strain>
    </source>
</reference>
<accession>Q6ETM1</accession>
<proteinExistence type="predicted"/>
<sequence>MAAHVASPPELATLWSYEANVGRLAHHLVKLAGKPLDQLPLQIDDVQHAAYGVLQLQALWSMHPCDVIYCDGMDGWMRFVGLEDLTVERAVRLSSTISFMRTRPKVGNWGADGLRPRREAAHVCSLQSSPERLAQIEEVSNQQL</sequence>
<reference evidence="2" key="2">
    <citation type="journal article" date="2008" name="Nucleic Acids Res.">
        <title>The rice annotation project database (RAP-DB): 2008 update.</title>
        <authorList>
            <consortium name="The rice annotation project (RAP)"/>
        </authorList>
    </citation>
    <scope>GENOME REANNOTATION</scope>
    <source>
        <strain evidence="2">cv. Nipponbare</strain>
    </source>
</reference>
<organism evidence="1 2">
    <name type="scientific">Oryza sativa subsp. japonica</name>
    <name type="common">Rice</name>
    <dbReference type="NCBI Taxonomy" id="39947"/>
    <lineage>
        <taxon>Eukaryota</taxon>
        <taxon>Viridiplantae</taxon>
        <taxon>Streptophyta</taxon>
        <taxon>Embryophyta</taxon>
        <taxon>Tracheophyta</taxon>
        <taxon>Spermatophyta</taxon>
        <taxon>Magnoliopsida</taxon>
        <taxon>Liliopsida</taxon>
        <taxon>Poales</taxon>
        <taxon>Poaceae</taxon>
        <taxon>BOP clade</taxon>
        <taxon>Oryzoideae</taxon>
        <taxon>Oryzeae</taxon>
        <taxon>Oryzinae</taxon>
        <taxon>Oryza</taxon>
        <taxon>Oryza sativa</taxon>
    </lineage>
</organism>
<name>Q6ETM1_ORYSJ</name>
<dbReference type="EMBL" id="AP004840">
    <property type="protein sequence ID" value="BAD27999.1"/>
    <property type="molecule type" value="Genomic_DNA"/>
</dbReference>
<evidence type="ECO:0000313" key="1">
    <source>
        <dbReference type="EMBL" id="BAD27999.1"/>
    </source>
</evidence>